<evidence type="ECO:0000313" key="12">
    <source>
        <dbReference type="EMBL" id="PAU81972.1"/>
    </source>
</evidence>
<dbReference type="GO" id="GO:0015297">
    <property type="term" value="F:antiporter activity"/>
    <property type="evidence" value="ECO:0007669"/>
    <property type="project" value="UniProtKB-KW"/>
</dbReference>
<evidence type="ECO:0000256" key="5">
    <source>
        <dbReference type="ARBA" id="ARBA00022538"/>
    </source>
</evidence>
<dbReference type="SUPFAM" id="SSF116726">
    <property type="entry name" value="TrkA C-terminal domain-like"/>
    <property type="match status" value="1"/>
</dbReference>
<evidence type="ECO:0000256" key="7">
    <source>
        <dbReference type="ARBA" id="ARBA00022989"/>
    </source>
</evidence>
<keyword evidence="4" id="KW-1003">Cell membrane</keyword>
<accession>A0A2A2FBI0</accession>
<proteinExistence type="predicted"/>
<keyword evidence="9 10" id="KW-0472">Membrane</keyword>
<protein>
    <submittedName>
        <fullName evidence="12">Potassium/proton antiporter</fullName>
    </submittedName>
</protein>
<evidence type="ECO:0000256" key="2">
    <source>
        <dbReference type="ARBA" id="ARBA00022448"/>
    </source>
</evidence>
<feature type="transmembrane region" description="Helical" evidence="10">
    <location>
        <begin position="332"/>
        <end position="355"/>
    </location>
</feature>
<dbReference type="EMBL" id="NSKD01000001">
    <property type="protein sequence ID" value="PAU81972.1"/>
    <property type="molecule type" value="Genomic_DNA"/>
</dbReference>
<dbReference type="Pfam" id="PF00999">
    <property type="entry name" value="Na_H_Exchanger"/>
    <property type="match status" value="1"/>
</dbReference>
<dbReference type="GO" id="GO:0006813">
    <property type="term" value="P:potassium ion transport"/>
    <property type="evidence" value="ECO:0007669"/>
    <property type="project" value="UniProtKB-KW"/>
</dbReference>
<evidence type="ECO:0000256" key="10">
    <source>
        <dbReference type="SAM" id="Phobius"/>
    </source>
</evidence>
<evidence type="ECO:0000256" key="6">
    <source>
        <dbReference type="ARBA" id="ARBA00022692"/>
    </source>
</evidence>
<dbReference type="GO" id="GO:0008324">
    <property type="term" value="F:monoatomic cation transmembrane transporter activity"/>
    <property type="evidence" value="ECO:0007669"/>
    <property type="project" value="InterPro"/>
</dbReference>
<keyword evidence="5" id="KW-0633">Potassium transport</keyword>
<dbReference type="GO" id="GO:1902600">
    <property type="term" value="P:proton transmembrane transport"/>
    <property type="evidence" value="ECO:0007669"/>
    <property type="project" value="InterPro"/>
</dbReference>
<gene>
    <name evidence="12" type="ORF">CK501_02140</name>
</gene>
<keyword evidence="5" id="KW-0630">Potassium</keyword>
<name>A0A2A2FBI0_9GAMM</name>
<dbReference type="InterPro" id="IPR036721">
    <property type="entry name" value="RCK_C_sf"/>
</dbReference>
<evidence type="ECO:0000259" key="11">
    <source>
        <dbReference type="PROSITE" id="PS51202"/>
    </source>
</evidence>
<organism evidence="12 13">
    <name type="scientific">Halovibrio salipaludis</name>
    <dbReference type="NCBI Taxonomy" id="2032626"/>
    <lineage>
        <taxon>Bacteria</taxon>
        <taxon>Pseudomonadati</taxon>
        <taxon>Pseudomonadota</taxon>
        <taxon>Gammaproteobacteria</taxon>
        <taxon>Oceanospirillales</taxon>
        <taxon>Halomonadaceae</taxon>
        <taxon>Halovibrio</taxon>
    </lineage>
</organism>
<feature type="transmembrane region" description="Helical" evidence="10">
    <location>
        <begin position="117"/>
        <end position="137"/>
    </location>
</feature>
<keyword evidence="7 10" id="KW-1133">Transmembrane helix</keyword>
<keyword evidence="2" id="KW-0813">Transport</keyword>
<comment type="subcellular location">
    <subcellularLocation>
        <location evidence="1">Cell membrane</location>
        <topology evidence="1">Multi-pass membrane protein</topology>
    </subcellularLocation>
</comment>
<evidence type="ECO:0000256" key="3">
    <source>
        <dbReference type="ARBA" id="ARBA00022449"/>
    </source>
</evidence>
<dbReference type="Pfam" id="PF02080">
    <property type="entry name" value="TrkA_C"/>
    <property type="match status" value="1"/>
</dbReference>
<feature type="transmembrane region" description="Helical" evidence="10">
    <location>
        <begin position="361"/>
        <end position="383"/>
    </location>
</feature>
<dbReference type="NCBIfam" id="NF003714">
    <property type="entry name" value="PRK05326.1-1"/>
    <property type="match status" value="1"/>
</dbReference>
<dbReference type="PROSITE" id="PS51202">
    <property type="entry name" value="RCK_C"/>
    <property type="match status" value="1"/>
</dbReference>
<keyword evidence="13" id="KW-1185">Reference proteome</keyword>
<dbReference type="InterPro" id="IPR006153">
    <property type="entry name" value="Cation/H_exchanger_TM"/>
</dbReference>
<sequence>MTTDLLLFIGLLLSLSILLSPLSSRVGMPVLLLFLAIGMLAGEDGPGGLPFNDFGTGFLVGNLALAIILLDGGLRTRHESFRVGLKPALGLATVGVAITAGLTGLAAFWLFDLPLAVALLMGAIVSSTDAAAVFSLLQGRGLHLNDRVSATLEIESGSNDPMAIFLTLVLLSFIQSSGQAPLLESLWLLIQQFGLGVAGGLLGGWLLAALINRVQLVPAFYPLLVASGGLVVFAGINSLGGSGFLAIYLSGVVLGNRRIRMLPAVLQMHDGLAWLAQMALFLILGLLVTPSELVDLLIPGLVIAAVLILLARPVAVLATLWPFGFHAREKVFISWVGLRGAVPIVLALFPVMAGIEHAHLLFNVAFCVVLVSLLVQGTTLAPLAHRLRLEVPSGQEPRRRLPLDLPGSGDHELMVFELTGERWREPLPFSELNLPRHVICAGVFRDSELFHPAAETELAEGDLVAVMASPGQLDEMSKLFDTHPRTSPLEDRQFFGEFVLNGDATVGDVELFYGIDISGYEPGDTLSECFRRAHGHPVVGDKLRMGPIKLVVKAVSGDAVTRVGLNLHSRSANAQNMES</sequence>
<dbReference type="InterPro" id="IPR006037">
    <property type="entry name" value="RCK_C"/>
</dbReference>
<evidence type="ECO:0000256" key="8">
    <source>
        <dbReference type="ARBA" id="ARBA00023065"/>
    </source>
</evidence>
<dbReference type="OrthoDB" id="9810759at2"/>
<dbReference type="PANTHER" id="PTHR32507:SF7">
    <property type="entry name" value="K(+)_H(+) ANTIPORTER NHAP2"/>
    <property type="match status" value="1"/>
</dbReference>
<evidence type="ECO:0000313" key="13">
    <source>
        <dbReference type="Proteomes" id="UP000218896"/>
    </source>
</evidence>
<keyword evidence="6 10" id="KW-0812">Transmembrane</keyword>
<comment type="caution">
    <text evidence="12">The sequence shown here is derived from an EMBL/GenBank/DDBJ whole genome shotgun (WGS) entry which is preliminary data.</text>
</comment>
<keyword evidence="8" id="KW-0406">Ion transport</keyword>
<reference evidence="12 13" key="1">
    <citation type="submission" date="2017-08" db="EMBL/GenBank/DDBJ databases">
        <title>Halovibrio sewagensis sp. nov., isolated from wastewater of high salinity.</title>
        <authorList>
            <person name="Dong X."/>
            <person name="Zhang G."/>
        </authorList>
    </citation>
    <scope>NUCLEOTIDE SEQUENCE [LARGE SCALE GENOMIC DNA]</scope>
    <source>
        <strain evidence="12 13">YL5-2</strain>
    </source>
</reference>
<dbReference type="SMART" id="SM01091">
    <property type="entry name" value="CorC_HlyC"/>
    <property type="match status" value="1"/>
</dbReference>
<dbReference type="Pfam" id="PF03471">
    <property type="entry name" value="CorC_HlyC"/>
    <property type="match status" value="1"/>
</dbReference>
<dbReference type="InterPro" id="IPR038770">
    <property type="entry name" value="Na+/solute_symporter_sf"/>
</dbReference>
<feature type="transmembrane region" description="Helical" evidence="10">
    <location>
        <begin position="91"/>
        <end position="111"/>
    </location>
</feature>
<feature type="domain" description="RCK C-terminal" evidence="11">
    <location>
        <begin position="400"/>
        <end position="482"/>
    </location>
</feature>
<keyword evidence="3" id="KW-0050">Antiport</keyword>
<feature type="transmembrane region" description="Helical" evidence="10">
    <location>
        <begin position="219"/>
        <end position="236"/>
    </location>
</feature>
<dbReference type="PANTHER" id="PTHR32507">
    <property type="entry name" value="NA(+)/H(+) ANTIPORTER 1"/>
    <property type="match status" value="1"/>
</dbReference>
<feature type="transmembrane region" description="Helical" evidence="10">
    <location>
        <begin position="271"/>
        <end position="290"/>
    </location>
</feature>
<evidence type="ECO:0000256" key="4">
    <source>
        <dbReference type="ARBA" id="ARBA00022475"/>
    </source>
</evidence>
<dbReference type="GO" id="GO:0005886">
    <property type="term" value="C:plasma membrane"/>
    <property type="evidence" value="ECO:0007669"/>
    <property type="project" value="UniProtKB-SubCell"/>
</dbReference>
<dbReference type="Gene3D" id="1.20.1530.20">
    <property type="match status" value="1"/>
</dbReference>
<dbReference type="RefSeq" id="WP_095616071.1">
    <property type="nucleotide sequence ID" value="NZ_NSKD01000001.1"/>
</dbReference>
<dbReference type="Gene3D" id="3.30.70.1450">
    <property type="entry name" value="Regulator of K+ conductance, C-terminal domain"/>
    <property type="match status" value="1"/>
</dbReference>
<feature type="transmembrane region" description="Helical" evidence="10">
    <location>
        <begin position="296"/>
        <end position="320"/>
    </location>
</feature>
<dbReference type="NCBIfam" id="NF003715">
    <property type="entry name" value="PRK05326.1-2"/>
    <property type="match status" value="1"/>
</dbReference>
<dbReference type="InterPro" id="IPR005170">
    <property type="entry name" value="Transptr-assoc_dom"/>
</dbReference>
<dbReference type="Proteomes" id="UP000218896">
    <property type="component" value="Unassembled WGS sequence"/>
</dbReference>
<feature type="transmembrane region" description="Helical" evidence="10">
    <location>
        <begin position="186"/>
        <end position="207"/>
    </location>
</feature>
<feature type="transmembrane region" description="Helical" evidence="10">
    <location>
        <begin position="49"/>
        <end position="70"/>
    </location>
</feature>
<evidence type="ECO:0000256" key="1">
    <source>
        <dbReference type="ARBA" id="ARBA00004651"/>
    </source>
</evidence>
<dbReference type="AlphaFoldDB" id="A0A2A2FBI0"/>
<dbReference type="NCBIfam" id="NF003716">
    <property type="entry name" value="PRK05326.1-3"/>
    <property type="match status" value="1"/>
</dbReference>
<feature type="transmembrane region" description="Helical" evidence="10">
    <location>
        <begin position="158"/>
        <end position="174"/>
    </location>
</feature>
<evidence type="ECO:0000256" key="9">
    <source>
        <dbReference type="ARBA" id="ARBA00023136"/>
    </source>
</evidence>